<dbReference type="EMBL" id="KN847480">
    <property type="protein sequence ID" value="KIX02318.1"/>
    <property type="molecule type" value="Genomic_DNA"/>
</dbReference>
<sequence>MITDYHTQIHILWTSGQHDQAVALQKRVALAESPTKAGIANTKYAAAIFTCPKAGISDAISLLKPRRPYEEPSDAAKKSIKAAMESLDQEEKRILMGLKSRL</sequence>
<dbReference type="InterPro" id="IPR013785">
    <property type="entry name" value="Aldolase_TIM"/>
</dbReference>
<evidence type="ECO:0000313" key="1">
    <source>
        <dbReference type="EMBL" id="KIX02318.1"/>
    </source>
</evidence>
<accession>A0A0D2GVL8</accession>
<keyword evidence="2" id="KW-1185">Reference proteome</keyword>
<dbReference type="RefSeq" id="XP_013269454.1">
    <property type="nucleotide sequence ID" value="XM_013414000.1"/>
</dbReference>
<name>A0A0D2GVL8_9EURO</name>
<dbReference type="AlphaFoldDB" id="A0A0D2GVL8"/>
<protein>
    <submittedName>
        <fullName evidence="1">Uncharacterized protein</fullName>
    </submittedName>
</protein>
<proteinExistence type="predicted"/>
<dbReference type="Proteomes" id="UP000053617">
    <property type="component" value="Unassembled WGS sequence"/>
</dbReference>
<organism evidence="1 2">
    <name type="scientific">Rhinocladiella mackenziei CBS 650.93</name>
    <dbReference type="NCBI Taxonomy" id="1442369"/>
    <lineage>
        <taxon>Eukaryota</taxon>
        <taxon>Fungi</taxon>
        <taxon>Dikarya</taxon>
        <taxon>Ascomycota</taxon>
        <taxon>Pezizomycotina</taxon>
        <taxon>Eurotiomycetes</taxon>
        <taxon>Chaetothyriomycetidae</taxon>
        <taxon>Chaetothyriales</taxon>
        <taxon>Herpotrichiellaceae</taxon>
        <taxon>Rhinocladiella</taxon>
    </lineage>
</organism>
<dbReference type="Gene3D" id="3.20.20.70">
    <property type="entry name" value="Aldolase class I"/>
    <property type="match status" value="1"/>
</dbReference>
<evidence type="ECO:0000313" key="2">
    <source>
        <dbReference type="Proteomes" id="UP000053617"/>
    </source>
</evidence>
<gene>
    <name evidence="1" type="ORF">Z518_08259</name>
</gene>
<dbReference type="STRING" id="1442369.A0A0D2GVL8"/>
<dbReference type="GeneID" id="25296330"/>
<dbReference type="VEuPathDB" id="FungiDB:Z518_08259"/>
<reference evidence="1 2" key="1">
    <citation type="submission" date="2015-01" db="EMBL/GenBank/DDBJ databases">
        <title>The Genome Sequence of Rhinocladiella mackenzie CBS 650.93.</title>
        <authorList>
            <consortium name="The Broad Institute Genomics Platform"/>
            <person name="Cuomo C."/>
            <person name="de Hoog S."/>
            <person name="Gorbushina A."/>
            <person name="Stielow B."/>
            <person name="Teixiera M."/>
            <person name="Abouelleil A."/>
            <person name="Chapman S.B."/>
            <person name="Priest M."/>
            <person name="Young S.K."/>
            <person name="Wortman J."/>
            <person name="Nusbaum C."/>
            <person name="Birren B."/>
        </authorList>
    </citation>
    <scope>NUCLEOTIDE SEQUENCE [LARGE SCALE GENOMIC DNA]</scope>
    <source>
        <strain evidence="1 2">CBS 650.93</strain>
    </source>
</reference>
<dbReference type="HOGENOM" id="CLU_2279023_0_0_1"/>